<keyword evidence="10" id="KW-1185">Reference proteome</keyword>
<comment type="caution">
    <text evidence="9">The sequence shown here is derived from an EMBL/GenBank/DDBJ whole genome shotgun (WGS) entry which is preliminary data.</text>
</comment>
<dbReference type="InterPro" id="IPR038005">
    <property type="entry name" value="RX-like_CC"/>
</dbReference>
<dbReference type="CDD" id="cd14798">
    <property type="entry name" value="RX-CC_like"/>
    <property type="match status" value="1"/>
</dbReference>
<evidence type="ECO:0000259" key="7">
    <source>
        <dbReference type="Pfam" id="PF23559"/>
    </source>
</evidence>
<evidence type="ECO:0000256" key="4">
    <source>
        <dbReference type="SAM" id="MobiDB-lite"/>
    </source>
</evidence>
<dbReference type="InterPro" id="IPR036388">
    <property type="entry name" value="WH-like_DNA-bd_sf"/>
</dbReference>
<dbReference type="GO" id="GO:0098542">
    <property type="term" value="P:defense response to other organism"/>
    <property type="evidence" value="ECO:0007669"/>
    <property type="project" value="TreeGrafter"/>
</dbReference>
<dbReference type="Gene3D" id="1.10.10.10">
    <property type="entry name" value="Winged helix-like DNA-binding domain superfamily/Winged helix DNA-binding domain"/>
    <property type="match status" value="1"/>
</dbReference>
<dbReference type="Gene3D" id="3.40.50.300">
    <property type="entry name" value="P-loop containing nucleotide triphosphate hydrolases"/>
    <property type="match status" value="1"/>
</dbReference>
<dbReference type="Pfam" id="PF23559">
    <property type="entry name" value="WHD_DRP"/>
    <property type="match status" value="1"/>
</dbReference>
<dbReference type="Gene3D" id="1.20.5.4130">
    <property type="match status" value="1"/>
</dbReference>
<dbReference type="InterPro" id="IPR027417">
    <property type="entry name" value="P-loop_NTPase"/>
</dbReference>
<evidence type="ECO:0000256" key="1">
    <source>
        <dbReference type="ARBA" id="ARBA00022737"/>
    </source>
</evidence>
<dbReference type="PANTHER" id="PTHR23155:SF1205">
    <property type="entry name" value="DISEASE RESISTANCE PROTEIN RPM1"/>
    <property type="match status" value="1"/>
</dbReference>
<dbReference type="InterPro" id="IPR044974">
    <property type="entry name" value="Disease_R_plants"/>
</dbReference>
<feature type="domain" description="Disease resistance protein winged helix" evidence="7">
    <location>
        <begin position="549"/>
        <end position="618"/>
    </location>
</feature>
<dbReference type="FunFam" id="3.40.50.300:FF:001091">
    <property type="entry name" value="Probable disease resistance protein At1g61300"/>
    <property type="match status" value="1"/>
</dbReference>
<gene>
    <name evidence="9" type="ORF">CJ030_MR6G019648</name>
</gene>
<keyword evidence="1" id="KW-0677">Repeat</keyword>
<keyword evidence="2" id="KW-0547">Nucleotide-binding</keyword>
<dbReference type="AlphaFoldDB" id="A0A6A1VE24"/>
<reference evidence="9 10" key="1">
    <citation type="journal article" date="2019" name="Plant Biotechnol. J.">
        <title>The red bayberry genome and genetic basis of sex determination.</title>
        <authorList>
            <person name="Jia H.M."/>
            <person name="Jia H.J."/>
            <person name="Cai Q.L."/>
            <person name="Wang Y."/>
            <person name="Zhao H.B."/>
            <person name="Yang W.F."/>
            <person name="Wang G.Y."/>
            <person name="Li Y.H."/>
            <person name="Zhan D.L."/>
            <person name="Shen Y.T."/>
            <person name="Niu Q.F."/>
            <person name="Chang L."/>
            <person name="Qiu J."/>
            <person name="Zhao L."/>
            <person name="Xie H.B."/>
            <person name="Fu W.Y."/>
            <person name="Jin J."/>
            <person name="Li X.W."/>
            <person name="Jiao Y."/>
            <person name="Zhou C.C."/>
            <person name="Tu T."/>
            <person name="Chai C.Y."/>
            <person name="Gao J.L."/>
            <person name="Fan L.J."/>
            <person name="van de Weg E."/>
            <person name="Wang J.Y."/>
            <person name="Gao Z.S."/>
        </authorList>
    </citation>
    <scope>NUCLEOTIDE SEQUENCE [LARGE SCALE GENOMIC DNA]</scope>
    <source>
        <tissue evidence="9">Leaves</tissue>
    </source>
</reference>
<dbReference type="SUPFAM" id="SSF52540">
    <property type="entry name" value="P-loop containing nucleoside triphosphate hydrolases"/>
    <property type="match status" value="1"/>
</dbReference>
<dbReference type="Gene3D" id="1.10.8.430">
    <property type="entry name" value="Helical domain of apoptotic protease-activating factors"/>
    <property type="match status" value="1"/>
</dbReference>
<evidence type="ECO:0000313" key="10">
    <source>
        <dbReference type="Proteomes" id="UP000516437"/>
    </source>
</evidence>
<feature type="domain" description="Disease resistance N-terminal" evidence="6">
    <location>
        <begin position="124"/>
        <end position="209"/>
    </location>
</feature>
<dbReference type="PRINTS" id="PR00364">
    <property type="entry name" value="DISEASERSIST"/>
</dbReference>
<dbReference type="InterPro" id="IPR042197">
    <property type="entry name" value="Apaf_helical"/>
</dbReference>
<dbReference type="Gene3D" id="3.80.10.10">
    <property type="entry name" value="Ribonuclease Inhibitor"/>
    <property type="match status" value="1"/>
</dbReference>
<dbReference type="Pfam" id="PF23598">
    <property type="entry name" value="LRR_14"/>
    <property type="match status" value="1"/>
</dbReference>
<dbReference type="Pfam" id="PF00931">
    <property type="entry name" value="NB-ARC"/>
    <property type="match status" value="1"/>
</dbReference>
<name>A0A6A1VE24_9ROSI</name>
<dbReference type="InterPro" id="IPR055414">
    <property type="entry name" value="LRR_R13L4/SHOC2-like"/>
</dbReference>
<dbReference type="InterPro" id="IPR041118">
    <property type="entry name" value="Rx_N"/>
</dbReference>
<organism evidence="9 10">
    <name type="scientific">Morella rubra</name>
    <name type="common">Chinese bayberry</name>
    <dbReference type="NCBI Taxonomy" id="262757"/>
    <lineage>
        <taxon>Eukaryota</taxon>
        <taxon>Viridiplantae</taxon>
        <taxon>Streptophyta</taxon>
        <taxon>Embryophyta</taxon>
        <taxon>Tracheophyta</taxon>
        <taxon>Spermatophyta</taxon>
        <taxon>Magnoliopsida</taxon>
        <taxon>eudicotyledons</taxon>
        <taxon>Gunneridae</taxon>
        <taxon>Pentapetalae</taxon>
        <taxon>rosids</taxon>
        <taxon>fabids</taxon>
        <taxon>Fagales</taxon>
        <taxon>Myricaceae</taxon>
        <taxon>Morella</taxon>
    </lineage>
</organism>
<dbReference type="SUPFAM" id="SSF52058">
    <property type="entry name" value="L domain-like"/>
    <property type="match status" value="1"/>
</dbReference>
<sequence>MAKGSGSTRWRRRGTGQKGKMASKLGQMKVPDDGEVVHTGRGCQMPQKETRFKLELLPKKPPKKSQDRGFIERLDHLRAKQKGRGRWEELKLPSPSEKVRRGSTERERIELGREDKMAAVPVDYTVSKIVSLLQNEVSLLAGIPYELQEIRNEFASMRSFLEDADKKGAYTEGEKVWVENVREVAHDVEDIIDELMYRASRPQRDLKFTRFLQKIVEFPRNIWLRHHHANRLRRINTVIKAIPERHQRYVVNHGEGIQAQGEQKWVRNLRESALYTGKDELVGIQDDEKKLLHLLMDEEPGRPVISVVGMGGSGKTTLAAQVYNTPTVKQHFDCYAWISVSQTYDSEDLLRRMVKDFYLAASEFLPMDFSTLSFRPLVEMLASFLKPLRYVVVLDDVWNVNLWREIKVSLPDCGNGSRVLLTTRREDIASSAFGVKSYIHHVQPLGKDEAWALFCLKAFSSSPNKCCTPELEFIAKDLAEKCQGLPLAIIALGGLMASKKSEFEWRKVLNSLSWELSSNPMLEVIKRVMLLSFADLPYRLKHCFLYCCIFPEDYLIRRKRLIRLWMAEGFIEEVRGLTPEEVGESYLIELGHRNLLQVVKNPSGRPKSCKMHDLMRELSLSISDKEKLCLVYSGHEVLRENGARRLSIQTCHNEPYSWRSMSRLRSLFVFPSKIDSPPSVYSLPPGFRLLRVIDVEYVPICKLPDEVGNLFNLRYLNLKGTWIQELPKSIGRLHNLQTLNVYQTKVKALPSGVANLRNLRYLIVCQYNLELVDDFNYVNGSWAPSDMSNLKSLQVLHFVKVNGASARHVEKLTQLTCMGLIKEREVDERVLCSSIEKLSLLSHLALMASSEEEFLHLDSLSSPPPNLRRLNLIGKLGKVPQWFFSLQHLHALFLSWSRLSQDPLPYIESLPSLKRLTLVNAYVGNKLCFCTGFRTLKSLNLRNFPRLNGIVIENGVMPSLENLWISKCMQLQMLPQGIEHLANLQQVTLINVLEELLERLRGEASADRPKVSKIPKINHYYCSSSGWHYENLS</sequence>
<dbReference type="InterPro" id="IPR032675">
    <property type="entry name" value="LRR_dom_sf"/>
</dbReference>
<evidence type="ECO:0000256" key="3">
    <source>
        <dbReference type="ARBA" id="ARBA00022821"/>
    </source>
</evidence>
<dbReference type="InterPro" id="IPR058922">
    <property type="entry name" value="WHD_DRP"/>
</dbReference>
<dbReference type="GO" id="GO:0043531">
    <property type="term" value="F:ADP binding"/>
    <property type="evidence" value="ECO:0007669"/>
    <property type="project" value="InterPro"/>
</dbReference>
<dbReference type="Pfam" id="PF18052">
    <property type="entry name" value="Rx_N"/>
    <property type="match status" value="1"/>
</dbReference>
<dbReference type="Proteomes" id="UP000516437">
    <property type="component" value="Chromosome 6"/>
</dbReference>
<evidence type="ECO:0000259" key="6">
    <source>
        <dbReference type="Pfam" id="PF18052"/>
    </source>
</evidence>
<evidence type="ECO:0000256" key="2">
    <source>
        <dbReference type="ARBA" id="ARBA00022741"/>
    </source>
</evidence>
<dbReference type="EMBL" id="RXIC02000024">
    <property type="protein sequence ID" value="KAB1210961.1"/>
    <property type="molecule type" value="Genomic_DNA"/>
</dbReference>
<dbReference type="FunFam" id="1.10.10.10:FF:000322">
    <property type="entry name" value="Probable disease resistance protein At1g63360"/>
    <property type="match status" value="1"/>
</dbReference>
<feature type="domain" description="Disease resistance R13L4/SHOC-2-like LRR" evidence="8">
    <location>
        <begin position="664"/>
        <end position="989"/>
    </location>
</feature>
<keyword evidence="3" id="KW-0611">Plant defense</keyword>
<dbReference type="OrthoDB" id="598235at2759"/>
<evidence type="ECO:0000313" key="9">
    <source>
        <dbReference type="EMBL" id="KAB1210961.1"/>
    </source>
</evidence>
<evidence type="ECO:0000259" key="5">
    <source>
        <dbReference type="Pfam" id="PF00931"/>
    </source>
</evidence>
<dbReference type="PANTHER" id="PTHR23155">
    <property type="entry name" value="DISEASE RESISTANCE PROTEIN RP"/>
    <property type="match status" value="1"/>
</dbReference>
<feature type="domain" description="NB-ARC" evidence="5">
    <location>
        <begin position="288"/>
        <end position="461"/>
    </location>
</feature>
<feature type="region of interest" description="Disordered" evidence="4">
    <location>
        <begin position="1"/>
        <end position="49"/>
    </location>
</feature>
<proteinExistence type="predicted"/>
<accession>A0A6A1VE24</accession>
<protein>
    <submittedName>
        <fullName evidence="9">Disease resistance protein RPM1</fullName>
    </submittedName>
</protein>
<evidence type="ECO:0000259" key="8">
    <source>
        <dbReference type="Pfam" id="PF23598"/>
    </source>
</evidence>
<dbReference type="InterPro" id="IPR002182">
    <property type="entry name" value="NB-ARC"/>
</dbReference>